<reference evidence="2 3" key="1">
    <citation type="submission" date="2013-02" db="EMBL/GenBank/DDBJ databases">
        <title>The complete genome sequence of Corynebacterium vitaeruminis DSM 20294.</title>
        <authorList>
            <person name="Ruckert C."/>
            <person name="Albersmeier A."/>
            <person name="Kalinowski J."/>
        </authorList>
    </citation>
    <scope>NUCLEOTIDE SEQUENCE [LARGE SCALE GENOMIC DNA]</scope>
    <source>
        <strain evidence="3">ATCC 10234</strain>
    </source>
</reference>
<dbReference type="Proteomes" id="UP000019222">
    <property type="component" value="Chromosome"/>
</dbReference>
<evidence type="ECO:0008006" key="4">
    <source>
        <dbReference type="Google" id="ProtNLM"/>
    </source>
</evidence>
<organism evidence="2 3">
    <name type="scientific">Corynebacterium vitaeruminis DSM 20294</name>
    <dbReference type="NCBI Taxonomy" id="1224164"/>
    <lineage>
        <taxon>Bacteria</taxon>
        <taxon>Bacillati</taxon>
        <taxon>Actinomycetota</taxon>
        <taxon>Actinomycetes</taxon>
        <taxon>Mycobacteriales</taxon>
        <taxon>Corynebacteriaceae</taxon>
        <taxon>Corynebacterium</taxon>
    </lineage>
</organism>
<dbReference type="PATRIC" id="fig|1224164.3.peg.822"/>
<protein>
    <recommendedName>
        <fullName evidence="4">DUF3027 domain-containing protein</fullName>
    </recommendedName>
</protein>
<dbReference type="AlphaFoldDB" id="W5Y6S4"/>
<dbReference type="HOGENOM" id="CLU_035969_1_1_11"/>
<dbReference type="InterPro" id="IPR021391">
    <property type="entry name" value="DUF3027"/>
</dbReference>
<name>W5Y6S4_9CORY</name>
<sequence length="244" mass="26062">MGNNEKVHSKRNSKNTAQSPLLGSRAVSVARAALEELGEGGVGHHIGVGHLGRNVATHRFAAEVPGYTGWEWNAVVACAQGSRYITVSELALVPGGQALQAPEWVPYQERVLPGDLGPTDFLPPRKGDPRLTDDAEHAVLDRGTSRKLTQAGLDQAKDRWLHGEFGPRSEFAEHAPNHCRTCAFFVPFAKPLGEGFGACVNEYSADGQVVADSYGCGAHSDTPPEEPLGQVGGVAFDDEKPVDF</sequence>
<feature type="region of interest" description="Disordered" evidence="1">
    <location>
        <begin position="219"/>
        <end position="244"/>
    </location>
</feature>
<keyword evidence="3" id="KW-1185">Reference proteome</keyword>
<dbReference type="STRING" id="1224164.B843_04145"/>
<evidence type="ECO:0000313" key="2">
    <source>
        <dbReference type="EMBL" id="AHI22218.1"/>
    </source>
</evidence>
<gene>
    <name evidence="2" type="ORF">B843_04145</name>
</gene>
<dbReference type="Pfam" id="PF11228">
    <property type="entry name" value="DUF3027"/>
    <property type="match status" value="1"/>
</dbReference>
<evidence type="ECO:0000256" key="1">
    <source>
        <dbReference type="SAM" id="MobiDB-lite"/>
    </source>
</evidence>
<dbReference type="EMBL" id="CP004353">
    <property type="protein sequence ID" value="AHI22218.1"/>
    <property type="molecule type" value="Genomic_DNA"/>
</dbReference>
<dbReference type="KEGG" id="cvt:B843_04145"/>
<accession>W5Y6S4</accession>
<dbReference type="RefSeq" id="WP_025252263.1">
    <property type="nucleotide sequence ID" value="NZ_CP004353.1"/>
</dbReference>
<feature type="region of interest" description="Disordered" evidence="1">
    <location>
        <begin position="1"/>
        <end position="21"/>
    </location>
</feature>
<dbReference type="eggNOG" id="ENOG502ZBU7">
    <property type="taxonomic scope" value="Bacteria"/>
</dbReference>
<evidence type="ECO:0000313" key="3">
    <source>
        <dbReference type="Proteomes" id="UP000019222"/>
    </source>
</evidence>
<proteinExistence type="predicted"/>